<evidence type="ECO:0000313" key="1">
    <source>
        <dbReference type="EMBL" id="TFE86201.1"/>
    </source>
</evidence>
<dbReference type="EMBL" id="MYFO01000020">
    <property type="protein sequence ID" value="TFE86201.1"/>
    <property type="molecule type" value="Genomic_DNA"/>
</dbReference>
<dbReference type="RefSeq" id="WP_134754327.1">
    <property type="nucleotide sequence ID" value="NZ_MYFO02000005.1"/>
</dbReference>
<name>A0A4Y8PYC5_9BACL</name>
<dbReference type="Proteomes" id="UP000298246">
    <property type="component" value="Unassembled WGS sequence"/>
</dbReference>
<sequence>MGWMDWLFGSQEEEYVCPVEKLESYRRLGEQVYRLREELSGSRQPRALAYMEAATALQKMADALLGEAFCGLDGQARAIPAISHRQADVWYETIPELVIAARQEAAFAGSSRLALPVKLDALLEEPGGRSPIEHIWGLRRAAEELERLVELDMGLIPPGTETFRSAILRYQEARTRKEAADAIAGIRSRERQMSAEAHEDAEAQYAQALSAYLLVVQGLKAPEALSQAAAKLNQPCKLDGDSIWKVTSRYAVSAIRRDGEWDQAEADLQEHWQEHVVTEEERAYEITVEAYLEREEIEEHGWWYCCPFPSIYKALRPVQVLGRQIEPGEEFVYAYGDPGEPGGLIVERSFVPTEKKYCED</sequence>
<gene>
    <name evidence="1" type="ORF">B5M42_15260</name>
</gene>
<protein>
    <submittedName>
        <fullName evidence="1">Uncharacterized protein</fullName>
    </submittedName>
</protein>
<evidence type="ECO:0000313" key="2">
    <source>
        <dbReference type="Proteomes" id="UP000298246"/>
    </source>
</evidence>
<proteinExistence type="predicted"/>
<dbReference type="OrthoDB" id="2531238at2"/>
<keyword evidence="2" id="KW-1185">Reference proteome</keyword>
<comment type="caution">
    <text evidence="1">The sequence shown here is derived from an EMBL/GenBank/DDBJ whole genome shotgun (WGS) entry which is preliminary data.</text>
</comment>
<reference evidence="1 2" key="1">
    <citation type="submission" date="2017-03" db="EMBL/GenBank/DDBJ databases">
        <title>Isolation of Levoglucosan Utilizing Bacteria.</title>
        <authorList>
            <person name="Arya A.S."/>
        </authorList>
    </citation>
    <scope>NUCLEOTIDE SEQUENCE [LARGE SCALE GENOMIC DNA]</scope>
    <source>
        <strain evidence="1 2">MEC069</strain>
    </source>
</reference>
<organism evidence="1 2">
    <name type="scientific">Paenibacillus athensensis</name>
    <dbReference type="NCBI Taxonomy" id="1967502"/>
    <lineage>
        <taxon>Bacteria</taxon>
        <taxon>Bacillati</taxon>
        <taxon>Bacillota</taxon>
        <taxon>Bacilli</taxon>
        <taxon>Bacillales</taxon>
        <taxon>Paenibacillaceae</taxon>
        <taxon>Paenibacillus</taxon>
    </lineage>
</organism>
<accession>A0A4Y8PYC5</accession>
<dbReference type="AlphaFoldDB" id="A0A4Y8PYC5"/>